<sequence length="254" mass="28135">MFGFLSSPPPWEEMSWWGENVISDKTSHMALILNMKTARLRAEVDALLKGGSKTTSKIDRALNLLQQARQLLAKLTSWVESSSSTHYAHKVVGYISHVPDDRLADAFAFPGWLFDYPDLWVAGKHLNTNASRVVLASIVARCMVWVCAPCDPTATSDYAEVERLGKDAVASVVSSVPYFTKWSGDSTTTPFFPCGAPTDPKSFAGMICLYPLLATTLSEFATARQKKFIRGRMAYMAEMTGFRQAELFSRMGKP</sequence>
<dbReference type="PANTHER" id="PTHR38791:SF13">
    <property type="entry name" value="ZN(2)-C6 FUNGAL-TYPE DOMAIN-CONTAINING PROTEIN"/>
    <property type="match status" value="1"/>
</dbReference>
<gene>
    <name evidence="1" type="ORF">UCRPA7_4983</name>
</gene>
<evidence type="ECO:0000313" key="1">
    <source>
        <dbReference type="EMBL" id="EON99484.1"/>
    </source>
</evidence>
<keyword evidence="2" id="KW-1185">Reference proteome</keyword>
<dbReference type="eggNOG" id="ENOG502S0C8">
    <property type="taxonomic scope" value="Eukaryota"/>
</dbReference>
<dbReference type="GeneID" id="19325491"/>
<protein>
    <submittedName>
        <fullName evidence="1">Putative negative acting factor protein</fullName>
    </submittedName>
</protein>
<organism evidence="1 2">
    <name type="scientific">Phaeoacremonium minimum (strain UCR-PA7)</name>
    <name type="common">Esca disease fungus</name>
    <name type="synonym">Togninia minima</name>
    <dbReference type="NCBI Taxonomy" id="1286976"/>
    <lineage>
        <taxon>Eukaryota</taxon>
        <taxon>Fungi</taxon>
        <taxon>Dikarya</taxon>
        <taxon>Ascomycota</taxon>
        <taxon>Pezizomycotina</taxon>
        <taxon>Sordariomycetes</taxon>
        <taxon>Sordariomycetidae</taxon>
        <taxon>Togniniales</taxon>
        <taxon>Togniniaceae</taxon>
        <taxon>Phaeoacremonium</taxon>
    </lineage>
</organism>
<dbReference type="OrthoDB" id="4314040at2759"/>
<dbReference type="PANTHER" id="PTHR38791">
    <property type="entry name" value="ZN(II)2CYS6 TRANSCRIPTION FACTOR (EUROFUNG)-RELATED-RELATED"/>
    <property type="match status" value="1"/>
</dbReference>
<dbReference type="InterPro" id="IPR053175">
    <property type="entry name" value="DHMBA_Reg_Transcription_Factor"/>
</dbReference>
<dbReference type="RefSeq" id="XP_007915711.1">
    <property type="nucleotide sequence ID" value="XM_007917520.1"/>
</dbReference>
<dbReference type="AlphaFoldDB" id="R8BJM7"/>
<dbReference type="HOGENOM" id="CLU_1185742_0_0_1"/>
<evidence type="ECO:0000313" key="2">
    <source>
        <dbReference type="Proteomes" id="UP000014074"/>
    </source>
</evidence>
<reference evidence="2" key="1">
    <citation type="journal article" date="2013" name="Genome Announc.">
        <title>Draft genome sequence of the ascomycete Phaeoacremonium aleophilum strain UCR-PA7, a causal agent of the esca disease complex in grapevines.</title>
        <authorList>
            <person name="Blanco-Ulate B."/>
            <person name="Rolshausen P."/>
            <person name="Cantu D."/>
        </authorList>
    </citation>
    <scope>NUCLEOTIDE SEQUENCE [LARGE SCALE GENOMIC DNA]</scope>
    <source>
        <strain evidence="2">UCR-PA7</strain>
    </source>
</reference>
<dbReference type="EMBL" id="KB933147">
    <property type="protein sequence ID" value="EON99484.1"/>
    <property type="molecule type" value="Genomic_DNA"/>
</dbReference>
<dbReference type="KEGG" id="tmn:UCRPA7_4983"/>
<proteinExistence type="predicted"/>
<dbReference type="Proteomes" id="UP000014074">
    <property type="component" value="Unassembled WGS sequence"/>
</dbReference>
<name>R8BJM7_PHAM7</name>
<accession>R8BJM7</accession>